<gene>
    <name evidence="2" type="ORF">P153DRAFT_396619</name>
</gene>
<dbReference type="Proteomes" id="UP000799771">
    <property type="component" value="Unassembled WGS sequence"/>
</dbReference>
<dbReference type="RefSeq" id="XP_033523728.1">
    <property type="nucleotide sequence ID" value="XM_033671498.1"/>
</dbReference>
<keyword evidence="3" id="KW-1185">Reference proteome</keyword>
<evidence type="ECO:0000313" key="2">
    <source>
        <dbReference type="EMBL" id="KAF2129339.1"/>
    </source>
</evidence>
<organism evidence="2 3">
    <name type="scientific">Dothidotthia symphoricarpi CBS 119687</name>
    <dbReference type="NCBI Taxonomy" id="1392245"/>
    <lineage>
        <taxon>Eukaryota</taxon>
        <taxon>Fungi</taxon>
        <taxon>Dikarya</taxon>
        <taxon>Ascomycota</taxon>
        <taxon>Pezizomycotina</taxon>
        <taxon>Dothideomycetes</taxon>
        <taxon>Pleosporomycetidae</taxon>
        <taxon>Pleosporales</taxon>
        <taxon>Dothidotthiaceae</taxon>
        <taxon>Dothidotthia</taxon>
    </lineage>
</organism>
<evidence type="ECO:0000256" key="1">
    <source>
        <dbReference type="SAM" id="MobiDB-lite"/>
    </source>
</evidence>
<feature type="region of interest" description="Disordered" evidence="1">
    <location>
        <begin position="272"/>
        <end position="351"/>
    </location>
</feature>
<name>A0A6A6ABZ3_9PLEO</name>
<feature type="compositionally biased region" description="Low complexity" evidence="1">
    <location>
        <begin position="325"/>
        <end position="341"/>
    </location>
</feature>
<proteinExistence type="predicted"/>
<dbReference type="EMBL" id="ML977506">
    <property type="protein sequence ID" value="KAF2129339.1"/>
    <property type="molecule type" value="Genomic_DNA"/>
</dbReference>
<accession>A0A6A6ABZ3</accession>
<reference evidence="2" key="1">
    <citation type="journal article" date="2020" name="Stud. Mycol.">
        <title>101 Dothideomycetes genomes: a test case for predicting lifestyles and emergence of pathogens.</title>
        <authorList>
            <person name="Haridas S."/>
            <person name="Albert R."/>
            <person name="Binder M."/>
            <person name="Bloem J."/>
            <person name="Labutti K."/>
            <person name="Salamov A."/>
            <person name="Andreopoulos B."/>
            <person name="Baker S."/>
            <person name="Barry K."/>
            <person name="Bills G."/>
            <person name="Bluhm B."/>
            <person name="Cannon C."/>
            <person name="Castanera R."/>
            <person name="Culley D."/>
            <person name="Daum C."/>
            <person name="Ezra D."/>
            <person name="Gonzalez J."/>
            <person name="Henrissat B."/>
            <person name="Kuo A."/>
            <person name="Liang C."/>
            <person name="Lipzen A."/>
            <person name="Lutzoni F."/>
            <person name="Magnuson J."/>
            <person name="Mondo S."/>
            <person name="Nolan M."/>
            <person name="Ohm R."/>
            <person name="Pangilinan J."/>
            <person name="Park H.-J."/>
            <person name="Ramirez L."/>
            <person name="Alfaro M."/>
            <person name="Sun H."/>
            <person name="Tritt A."/>
            <person name="Yoshinaga Y."/>
            <person name="Zwiers L.-H."/>
            <person name="Turgeon B."/>
            <person name="Goodwin S."/>
            <person name="Spatafora J."/>
            <person name="Crous P."/>
            <person name="Grigoriev I."/>
        </authorList>
    </citation>
    <scope>NUCLEOTIDE SEQUENCE</scope>
    <source>
        <strain evidence="2">CBS 119687</strain>
    </source>
</reference>
<dbReference type="GeneID" id="54411930"/>
<evidence type="ECO:0000313" key="3">
    <source>
        <dbReference type="Proteomes" id="UP000799771"/>
    </source>
</evidence>
<protein>
    <submittedName>
        <fullName evidence="2">Uncharacterized protein</fullName>
    </submittedName>
</protein>
<dbReference type="AlphaFoldDB" id="A0A6A6ABZ3"/>
<sequence length="412" mass="44303">MAGDVVSSRGWKQDVGEMGMQMLHGPSLLRREVDFGDCGCVGDADGIEILSSARPVVVEDDVYDESGFLLSSSFEEDADHVVCEDFQTPVGDDDTGSEIAEGGAVPDENLVDAHSGEVFRGSVSCPNFPSGAYGEVETSTITSTLRTGNASSNESLNPSFHSSIFSKSTLLTPKSSYESVQSDYSRLIDALDLEVEAHKCGDSYSMCLLALRELSAICNCLSTVSMDDSASVVQGEMHINGLPSVSETPQENHAGEIVEDTLTYAQVQSGLSLDGTPSQLRGAPDSSDTPDHNGLPIDSSPAHITTTDKSALPSDDTRPLPFEATSTLPPSTIPSSHPPTTLNQLAQTSDDTREQDYSALFVQLPHCRRRRWVDKVRHVHMRTRKATQRVVTSTKKVGRTVRDLAFCGLLSV</sequence>